<comment type="caution">
    <text evidence="2">The sequence shown here is derived from an EMBL/GenBank/DDBJ whole genome shotgun (WGS) entry which is preliminary data.</text>
</comment>
<protein>
    <submittedName>
        <fullName evidence="2">Uncharacterized protein</fullName>
    </submittedName>
</protein>
<evidence type="ECO:0000256" key="1">
    <source>
        <dbReference type="SAM" id="MobiDB-lite"/>
    </source>
</evidence>
<dbReference type="AlphaFoldDB" id="A0A8X6K745"/>
<sequence>MNNFLFMRRESRSSRPRKHPFRNHRSKVQRLRRAREREKKFKALLEQNTAFVQAWLQNVSEGNSAIQDMLLTKTKEVLDPIEGHANDLNYFSNFFTLDESIEETMGDTRQIVCEHEFKNMDDSVQKRMNAEYFENEVVNYDSKSGNDSFTRNTTHFLHNSATNDSSCMNIQMNDKSTLRTDSLVHLSNIKKEVDEDNTFSNENCYMLHEKMPIIKVETDSQLSCHSEDKILSGNSLYTINQENTSPLNKNHEISGSSKISCTTNSCTEYHKERNENCDDKCQFIKLEFQEVNCDEYAETSQEETDLESMYCKTRADVREDPKRTYTVAALNNSTKWKGRVVDYSRTNREIMNEKRNARRLIIRNFLYHPRNPLLPMDIYEESELSGETSENQKAKDDDFKNNVTCTKKTCKKVQKCDLSHSQTTINLDEEIFKTKHLLDPDFGRIRICDLR</sequence>
<keyword evidence="3" id="KW-1185">Reference proteome</keyword>
<gene>
    <name evidence="2" type="primary">NCL1_51814</name>
    <name evidence="2" type="ORF">TNCT_97421</name>
</gene>
<feature type="compositionally biased region" description="Basic residues" evidence="1">
    <location>
        <begin position="14"/>
        <end position="25"/>
    </location>
</feature>
<dbReference type="Proteomes" id="UP000887116">
    <property type="component" value="Unassembled WGS sequence"/>
</dbReference>
<organism evidence="2 3">
    <name type="scientific">Trichonephila clavata</name>
    <name type="common">Joro spider</name>
    <name type="synonym">Nephila clavata</name>
    <dbReference type="NCBI Taxonomy" id="2740835"/>
    <lineage>
        <taxon>Eukaryota</taxon>
        <taxon>Metazoa</taxon>
        <taxon>Ecdysozoa</taxon>
        <taxon>Arthropoda</taxon>
        <taxon>Chelicerata</taxon>
        <taxon>Arachnida</taxon>
        <taxon>Araneae</taxon>
        <taxon>Araneomorphae</taxon>
        <taxon>Entelegynae</taxon>
        <taxon>Araneoidea</taxon>
        <taxon>Nephilidae</taxon>
        <taxon>Trichonephila</taxon>
    </lineage>
</organism>
<accession>A0A8X6K745</accession>
<dbReference type="OrthoDB" id="6430083at2759"/>
<reference evidence="2" key="1">
    <citation type="submission" date="2020-07" db="EMBL/GenBank/DDBJ databases">
        <title>Multicomponent nature underlies the extraordinary mechanical properties of spider dragline silk.</title>
        <authorList>
            <person name="Kono N."/>
            <person name="Nakamura H."/>
            <person name="Mori M."/>
            <person name="Yoshida Y."/>
            <person name="Ohtoshi R."/>
            <person name="Malay A.D."/>
            <person name="Moran D.A.P."/>
            <person name="Tomita M."/>
            <person name="Numata K."/>
            <person name="Arakawa K."/>
        </authorList>
    </citation>
    <scope>NUCLEOTIDE SEQUENCE</scope>
</reference>
<evidence type="ECO:0000313" key="2">
    <source>
        <dbReference type="EMBL" id="GFQ64851.1"/>
    </source>
</evidence>
<evidence type="ECO:0000313" key="3">
    <source>
        <dbReference type="Proteomes" id="UP000887116"/>
    </source>
</evidence>
<dbReference type="EMBL" id="BMAO01000156">
    <property type="protein sequence ID" value="GFQ64851.1"/>
    <property type="molecule type" value="Genomic_DNA"/>
</dbReference>
<proteinExistence type="predicted"/>
<feature type="region of interest" description="Disordered" evidence="1">
    <location>
        <begin position="1"/>
        <end position="25"/>
    </location>
</feature>
<name>A0A8X6K745_TRICU</name>